<feature type="non-terminal residue" evidence="1">
    <location>
        <position position="1"/>
    </location>
</feature>
<sequence>TSGTSAYGIRLQDNSNILDVLGTIITNGVQAYGIYLNESDNNTITQSGKVTTQNHTSRLYMIKNSNSNDITQSGDLESTGVKWSHCYYLDNADSNTITQTGNITTAGSSARSHGYFFDDVSGDNSGSDGNTIIQKGNITLTENTNKAYYCEEGTNNSITQSGTITTSGTDGHGYHFKENCDSNTITLSGSISVSGTNAKAIKVESGNDANTLVLSDEPTITGNVDLGSEDFTISLSCDLKKDLTVTLNNKTGMTVTNNLCGNDTYEILDSSLAADADNSETNGYLRILAEDLDTPSENAKYRSENVLTKLRGLFTAADHI</sequence>
<feature type="non-terminal residue" evidence="1">
    <location>
        <position position="320"/>
    </location>
</feature>
<dbReference type="EMBL" id="UINC01122033">
    <property type="protein sequence ID" value="SVC97599.1"/>
    <property type="molecule type" value="Genomic_DNA"/>
</dbReference>
<reference evidence="1" key="1">
    <citation type="submission" date="2018-05" db="EMBL/GenBank/DDBJ databases">
        <authorList>
            <person name="Lanie J.A."/>
            <person name="Ng W.-L."/>
            <person name="Kazmierczak K.M."/>
            <person name="Andrzejewski T.M."/>
            <person name="Davidsen T.M."/>
            <person name="Wayne K.J."/>
            <person name="Tettelin H."/>
            <person name="Glass J.I."/>
            <person name="Rusch D."/>
            <person name="Podicherti R."/>
            <person name="Tsui H.-C.T."/>
            <person name="Winkler M.E."/>
        </authorList>
    </citation>
    <scope>NUCLEOTIDE SEQUENCE</scope>
</reference>
<dbReference type="AlphaFoldDB" id="A0A382RIR2"/>
<name>A0A382RIR2_9ZZZZ</name>
<accession>A0A382RIR2</accession>
<protein>
    <submittedName>
        <fullName evidence="1">Uncharacterized protein</fullName>
    </submittedName>
</protein>
<evidence type="ECO:0000313" key="1">
    <source>
        <dbReference type="EMBL" id="SVC97599.1"/>
    </source>
</evidence>
<gene>
    <name evidence="1" type="ORF">METZ01_LOCUS350453</name>
</gene>
<proteinExistence type="predicted"/>
<organism evidence="1">
    <name type="scientific">marine metagenome</name>
    <dbReference type="NCBI Taxonomy" id="408172"/>
    <lineage>
        <taxon>unclassified sequences</taxon>
        <taxon>metagenomes</taxon>
        <taxon>ecological metagenomes</taxon>
    </lineage>
</organism>